<evidence type="ECO:0000256" key="3">
    <source>
        <dbReference type="ARBA" id="ARBA00022723"/>
    </source>
</evidence>
<evidence type="ECO:0000313" key="8">
    <source>
        <dbReference type="EMBL" id="TYT63587.1"/>
    </source>
</evidence>
<evidence type="ECO:0000256" key="2">
    <source>
        <dbReference type="ARBA" id="ARBA00008072"/>
    </source>
</evidence>
<keyword evidence="3 6" id="KW-0479">Metal-binding</keyword>
<dbReference type="InterPro" id="IPR013154">
    <property type="entry name" value="ADH-like_N"/>
</dbReference>
<dbReference type="SUPFAM" id="SSF50129">
    <property type="entry name" value="GroES-like"/>
    <property type="match status" value="1"/>
</dbReference>
<comment type="similarity">
    <text evidence="2 6">Belongs to the zinc-containing alcohol dehydrogenase family.</text>
</comment>
<accession>A0A5D5ARF7</accession>
<dbReference type="Gene3D" id="3.40.50.720">
    <property type="entry name" value="NAD(P)-binding Rossmann-like Domain"/>
    <property type="match status" value="1"/>
</dbReference>
<dbReference type="CDD" id="cd05284">
    <property type="entry name" value="arabinose_DH_like"/>
    <property type="match status" value="1"/>
</dbReference>
<comment type="cofactor">
    <cofactor evidence="1 6">
        <name>Zn(2+)</name>
        <dbReference type="ChEBI" id="CHEBI:29105"/>
    </cofactor>
</comment>
<dbReference type="Pfam" id="PF00107">
    <property type="entry name" value="ADH_zinc_N"/>
    <property type="match status" value="1"/>
</dbReference>
<dbReference type="GO" id="GO:0044281">
    <property type="term" value="P:small molecule metabolic process"/>
    <property type="evidence" value="ECO:0007669"/>
    <property type="project" value="UniProtKB-ARBA"/>
</dbReference>
<name>A0A5D5ARF7_9EURY</name>
<dbReference type="PROSITE" id="PS00059">
    <property type="entry name" value="ADH_ZINC"/>
    <property type="match status" value="1"/>
</dbReference>
<evidence type="ECO:0000313" key="9">
    <source>
        <dbReference type="Proteomes" id="UP000324104"/>
    </source>
</evidence>
<dbReference type="AlphaFoldDB" id="A0A5D5ARF7"/>
<dbReference type="GO" id="GO:0008270">
    <property type="term" value="F:zinc ion binding"/>
    <property type="evidence" value="ECO:0007669"/>
    <property type="project" value="InterPro"/>
</dbReference>
<reference evidence="8 9" key="1">
    <citation type="submission" date="2019-08" db="EMBL/GenBank/DDBJ databases">
        <title>Archaea genome.</title>
        <authorList>
            <person name="Kajale S."/>
            <person name="Shouche Y."/>
            <person name="Deshpande N."/>
            <person name="Sharma A."/>
        </authorList>
    </citation>
    <scope>NUCLEOTIDE SEQUENCE [LARGE SCALE GENOMIC DNA]</scope>
    <source>
        <strain evidence="8 9">ESP3B_9</strain>
    </source>
</reference>
<comment type="caution">
    <text evidence="8">The sequence shown here is derived from an EMBL/GenBank/DDBJ whole genome shotgun (WGS) entry which is preliminary data.</text>
</comment>
<dbReference type="SUPFAM" id="SSF51735">
    <property type="entry name" value="NAD(P)-binding Rossmann-fold domains"/>
    <property type="match status" value="1"/>
</dbReference>
<dbReference type="InterPro" id="IPR036291">
    <property type="entry name" value="NAD(P)-bd_dom_sf"/>
</dbReference>
<dbReference type="InterPro" id="IPR020843">
    <property type="entry name" value="ER"/>
</dbReference>
<dbReference type="PANTHER" id="PTHR42940:SF8">
    <property type="entry name" value="VACUOLAR PROTEIN SORTING-ASSOCIATED PROTEIN 11"/>
    <property type="match status" value="1"/>
</dbReference>
<dbReference type="Pfam" id="PF08240">
    <property type="entry name" value="ADH_N"/>
    <property type="match status" value="1"/>
</dbReference>
<dbReference type="GO" id="GO:0030554">
    <property type="term" value="F:adenyl nucleotide binding"/>
    <property type="evidence" value="ECO:0007669"/>
    <property type="project" value="UniProtKB-ARBA"/>
</dbReference>
<dbReference type="Gene3D" id="3.90.180.10">
    <property type="entry name" value="Medium-chain alcohol dehydrogenases, catalytic domain"/>
    <property type="match status" value="1"/>
</dbReference>
<sequence length="343" mass="36709">MDAARLHEYTDEMSMAFSFEELPRPEPERSDDIVVRIEAAGWCHTDNHIVHGDFEGVADINLPHTPGHENAGTVESVGDEVTAVDPGDEVVLHPALTCGTCRSCRLGEEMYCDEHVFCGMDTDGGFAEYMRTSERSAVQLTNVDPVEAAPHADAGLTAYRAVKRARANLVPGDTVLAIGVGGLGHIGIQLLDELTAATIIAADIKDEALALADSADHTVNLRDEEISELVDTVTDEHGIDAILDFVGSDETLDLGLSLLKQGGDHYVVGYGGHVTAPAQAMVGLEINYCGTLCGSFTELQELMSLVEDGQIDVRTVEYPLAEINDVAAKLEDGEIQGRAVLKP</sequence>
<evidence type="ECO:0000256" key="6">
    <source>
        <dbReference type="RuleBase" id="RU361277"/>
    </source>
</evidence>
<dbReference type="RefSeq" id="WP_149080054.1">
    <property type="nucleotide sequence ID" value="NZ_VTAW01000002.1"/>
</dbReference>
<evidence type="ECO:0000256" key="5">
    <source>
        <dbReference type="ARBA" id="ARBA00023002"/>
    </source>
</evidence>
<dbReference type="InterPro" id="IPR002328">
    <property type="entry name" value="ADH_Zn_CS"/>
</dbReference>
<dbReference type="InterPro" id="IPR013149">
    <property type="entry name" value="ADH-like_C"/>
</dbReference>
<dbReference type="SMART" id="SM00829">
    <property type="entry name" value="PKS_ER"/>
    <property type="match status" value="1"/>
</dbReference>
<feature type="domain" description="Enoyl reductase (ER)" evidence="7">
    <location>
        <begin position="14"/>
        <end position="341"/>
    </location>
</feature>
<dbReference type="InterPro" id="IPR011032">
    <property type="entry name" value="GroES-like_sf"/>
</dbReference>
<protein>
    <submittedName>
        <fullName evidence="8">NAD(P)-dependent alcohol dehydrogenase</fullName>
    </submittedName>
</protein>
<dbReference type="GO" id="GO:0016616">
    <property type="term" value="F:oxidoreductase activity, acting on the CH-OH group of donors, NAD or NADP as acceptor"/>
    <property type="evidence" value="ECO:0007669"/>
    <property type="project" value="UniProtKB-ARBA"/>
</dbReference>
<keyword evidence="5" id="KW-0560">Oxidoreductase</keyword>
<dbReference type="GO" id="GO:0043168">
    <property type="term" value="F:anion binding"/>
    <property type="evidence" value="ECO:0007669"/>
    <property type="project" value="UniProtKB-ARBA"/>
</dbReference>
<dbReference type="EMBL" id="VTAW01000002">
    <property type="protein sequence ID" value="TYT63587.1"/>
    <property type="molecule type" value="Genomic_DNA"/>
</dbReference>
<gene>
    <name evidence="8" type="ORF">FYC77_03140</name>
</gene>
<organism evidence="8 9">
    <name type="scientific">Natrialba swarupiae</name>
    <dbReference type="NCBI Taxonomy" id="2448032"/>
    <lineage>
        <taxon>Archaea</taxon>
        <taxon>Methanobacteriati</taxon>
        <taxon>Methanobacteriota</taxon>
        <taxon>Stenosarchaea group</taxon>
        <taxon>Halobacteria</taxon>
        <taxon>Halobacteriales</taxon>
        <taxon>Natrialbaceae</taxon>
        <taxon>Natrialba</taxon>
    </lineage>
</organism>
<dbReference type="PANTHER" id="PTHR42940">
    <property type="entry name" value="ALCOHOL DEHYDROGENASE 1-RELATED"/>
    <property type="match status" value="1"/>
</dbReference>
<evidence type="ECO:0000256" key="4">
    <source>
        <dbReference type="ARBA" id="ARBA00022833"/>
    </source>
</evidence>
<keyword evidence="9" id="KW-1185">Reference proteome</keyword>
<dbReference type="Proteomes" id="UP000324104">
    <property type="component" value="Unassembled WGS sequence"/>
</dbReference>
<evidence type="ECO:0000259" key="7">
    <source>
        <dbReference type="SMART" id="SM00829"/>
    </source>
</evidence>
<evidence type="ECO:0000256" key="1">
    <source>
        <dbReference type="ARBA" id="ARBA00001947"/>
    </source>
</evidence>
<proteinExistence type="inferred from homology"/>
<keyword evidence="4 6" id="KW-0862">Zinc</keyword>